<organism evidence="13 14">
    <name type="scientific">Pseudaeromonas sharmana</name>
    <dbReference type="NCBI Taxonomy" id="328412"/>
    <lineage>
        <taxon>Bacteria</taxon>
        <taxon>Pseudomonadati</taxon>
        <taxon>Pseudomonadota</taxon>
        <taxon>Gammaproteobacteria</taxon>
        <taxon>Aeromonadales</taxon>
        <taxon>Aeromonadaceae</taxon>
        <taxon>Pseudaeromonas</taxon>
    </lineage>
</organism>
<dbReference type="EC" id="2.1.1.107" evidence="3"/>
<comment type="pathway">
    <text evidence="1">Cofactor biosynthesis; adenosylcobalamin biosynthesis.</text>
</comment>
<dbReference type="PANTHER" id="PTHR45790:SF1">
    <property type="entry name" value="SIROHEME SYNTHASE"/>
    <property type="match status" value="1"/>
</dbReference>
<dbReference type="CDD" id="cd11642">
    <property type="entry name" value="SUMT"/>
    <property type="match status" value="1"/>
</dbReference>
<evidence type="ECO:0000256" key="8">
    <source>
        <dbReference type="ARBA" id="ARBA00023244"/>
    </source>
</evidence>
<evidence type="ECO:0000256" key="11">
    <source>
        <dbReference type="SAM" id="MobiDB-lite"/>
    </source>
</evidence>
<dbReference type="PROSITE" id="PS00840">
    <property type="entry name" value="SUMT_2"/>
    <property type="match status" value="1"/>
</dbReference>
<dbReference type="InterPro" id="IPR003043">
    <property type="entry name" value="Uropor_MeTrfase_CS"/>
</dbReference>
<evidence type="ECO:0000256" key="10">
    <source>
        <dbReference type="RuleBase" id="RU003960"/>
    </source>
</evidence>
<proteinExistence type="inferred from homology"/>
<dbReference type="Gene3D" id="3.40.1010.10">
    <property type="entry name" value="Cobalt-precorrin-4 Transmethylase, Domain 1"/>
    <property type="match status" value="1"/>
</dbReference>
<protein>
    <recommendedName>
        <fullName evidence="3">uroporphyrinogen-III C-methyltransferase</fullName>
        <ecNumber evidence="3">2.1.1.107</ecNumber>
    </recommendedName>
</protein>
<evidence type="ECO:0000313" key="13">
    <source>
        <dbReference type="EMBL" id="MFC3912035.1"/>
    </source>
</evidence>
<dbReference type="Pfam" id="PF00590">
    <property type="entry name" value="TP_methylase"/>
    <property type="match status" value="1"/>
</dbReference>
<dbReference type="InterPro" id="IPR000878">
    <property type="entry name" value="4pyrrol_Mease"/>
</dbReference>
<dbReference type="NCBIfam" id="NF004790">
    <property type="entry name" value="PRK06136.1"/>
    <property type="match status" value="1"/>
</dbReference>
<keyword evidence="8" id="KW-0627">Porphyrin biosynthesis</keyword>
<sequence length="287" mass="30348">MTEIARIPHPLSDTASSANCGQVWLVGAGPGDPELLTRKAWRLLQQADLVVYDKLVSAAILAEIPAATERLFVGKARGQHSLPQEAINALLVREAQRGRQVVRLKGGDPFIFGRGGEELLTLAAAGVTFGVVPGVTAATGCAAAVGIPLTHRGLAHSVQFLTACLQPGQPEPDWSHLKPGPQTLVFYMGLALRARISQRLLALGFAADLPAALISAGSTAQQQVVLTTLAQLPQVGDNLPSPTLLIVGEVCRLHSRLAWWPPTATNPVMPQDSAASRQPRTTCVEQV</sequence>
<dbReference type="InterPro" id="IPR014776">
    <property type="entry name" value="4pyrrole_Mease_sub2"/>
</dbReference>
<dbReference type="PANTHER" id="PTHR45790">
    <property type="entry name" value="SIROHEME SYNTHASE-RELATED"/>
    <property type="match status" value="1"/>
</dbReference>
<evidence type="ECO:0000256" key="5">
    <source>
        <dbReference type="ARBA" id="ARBA00022603"/>
    </source>
</evidence>
<evidence type="ECO:0000256" key="9">
    <source>
        <dbReference type="ARBA" id="ARBA00025705"/>
    </source>
</evidence>
<dbReference type="InterPro" id="IPR050161">
    <property type="entry name" value="Siro_Cobalamin_biosynth"/>
</dbReference>
<gene>
    <name evidence="13" type="primary">cobA</name>
    <name evidence="13" type="ORF">ACFOSS_00950</name>
</gene>
<dbReference type="RefSeq" id="WP_377149981.1">
    <property type="nucleotide sequence ID" value="NZ_JBHSAF010000001.1"/>
</dbReference>
<comment type="pathway">
    <text evidence="9">Porphyrin-containing compound metabolism; siroheme biosynthesis; precorrin-2 from uroporphyrinogen III: step 1/1.</text>
</comment>
<comment type="caution">
    <text evidence="13">The sequence shown here is derived from an EMBL/GenBank/DDBJ whole genome shotgun (WGS) entry which is preliminary data.</text>
</comment>
<name>A0ABV8CJ65_9GAMM</name>
<comment type="similarity">
    <text evidence="2 10">Belongs to the precorrin methyltransferase family.</text>
</comment>
<dbReference type="Gene3D" id="3.30.950.10">
    <property type="entry name" value="Methyltransferase, Cobalt-precorrin-4 Transmethylase, Domain 2"/>
    <property type="match status" value="1"/>
</dbReference>
<reference evidence="14" key="1">
    <citation type="journal article" date="2019" name="Int. J. Syst. Evol. Microbiol.">
        <title>The Global Catalogue of Microorganisms (GCM) 10K type strain sequencing project: providing services to taxonomists for standard genome sequencing and annotation.</title>
        <authorList>
            <consortium name="The Broad Institute Genomics Platform"/>
            <consortium name="The Broad Institute Genome Sequencing Center for Infectious Disease"/>
            <person name="Wu L."/>
            <person name="Ma J."/>
        </authorList>
    </citation>
    <scope>NUCLEOTIDE SEQUENCE [LARGE SCALE GENOMIC DNA]</scope>
    <source>
        <strain evidence="14">CCUG 54939</strain>
    </source>
</reference>
<feature type="region of interest" description="Disordered" evidence="11">
    <location>
        <begin position="268"/>
        <end position="287"/>
    </location>
</feature>
<evidence type="ECO:0000256" key="3">
    <source>
        <dbReference type="ARBA" id="ARBA00012162"/>
    </source>
</evidence>
<dbReference type="GO" id="GO:0032259">
    <property type="term" value="P:methylation"/>
    <property type="evidence" value="ECO:0007669"/>
    <property type="project" value="UniProtKB-KW"/>
</dbReference>
<evidence type="ECO:0000313" key="14">
    <source>
        <dbReference type="Proteomes" id="UP001595692"/>
    </source>
</evidence>
<dbReference type="GO" id="GO:0004851">
    <property type="term" value="F:uroporphyrin-III C-methyltransferase activity"/>
    <property type="evidence" value="ECO:0007669"/>
    <property type="project" value="UniProtKB-EC"/>
</dbReference>
<evidence type="ECO:0000256" key="4">
    <source>
        <dbReference type="ARBA" id="ARBA00022553"/>
    </source>
</evidence>
<evidence type="ECO:0000256" key="2">
    <source>
        <dbReference type="ARBA" id="ARBA00005879"/>
    </source>
</evidence>
<keyword evidence="7" id="KW-0949">S-adenosyl-L-methionine</keyword>
<evidence type="ECO:0000256" key="1">
    <source>
        <dbReference type="ARBA" id="ARBA00004953"/>
    </source>
</evidence>
<dbReference type="InterPro" id="IPR035996">
    <property type="entry name" value="4pyrrol_Methylase_sf"/>
</dbReference>
<dbReference type="NCBIfam" id="TIGR01469">
    <property type="entry name" value="cobA_cysG_Cterm"/>
    <property type="match status" value="1"/>
</dbReference>
<dbReference type="EMBL" id="JBHSAF010000001">
    <property type="protein sequence ID" value="MFC3912035.1"/>
    <property type="molecule type" value="Genomic_DNA"/>
</dbReference>
<keyword evidence="6 10" id="KW-0808">Transferase</keyword>
<dbReference type="InterPro" id="IPR006366">
    <property type="entry name" value="CobA/CysG_C"/>
</dbReference>
<dbReference type="SUPFAM" id="SSF53790">
    <property type="entry name" value="Tetrapyrrole methylase"/>
    <property type="match status" value="1"/>
</dbReference>
<accession>A0ABV8CJ65</accession>
<dbReference type="Proteomes" id="UP001595692">
    <property type="component" value="Unassembled WGS sequence"/>
</dbReference>
<keyword evidence="4" id="KW-0597">Phosphoprotein</keyword>
<keyword evidence="5 10" id="KW-0489">Methyltransferase</keyword>
<feature type="domain" description="Tetrapyrrole methylase" evidence="12">
    <location>
        <begin position="23"/>
        <end position="232"/>
    </location>
</feature>
<evidence type="ECO:0000256" key="6">
    <source>
        <dbReference type="ARBA" id="ARBA00022679"/>
    </source>
</evidence>
<dbReference type="InterPro" id="IPR014777">
    <property type="entry name" value="4pyrrole_Mease_sub1"/>
</dbReference>
<evidence type="ECO:0000256" key="7">
    <source>
        <dbReference type="ARBA" id="ARBA00022691"/>
    </source>
</evidence>
<evidence type="ECO:0000259" key="12">
    <source>
        <dbReference type="Pfam" id="PF00590"/>
    </source>
</evidence>
<keyword evidence="14" id="KW-1185">Reference proteome</keyword>